<dbReference type="PANTHER" id="PTHR42924:SF3">
    <property type="entry name" value="POLYMERASE_HISTIDINOL PHOSPHATASE N-TERMINAL DOMAIN-CONTAINING PROTEIN"/>
    <property type="match status" value="1"/>
</dbReference>
<gene>
    <name evidence="2" type="ORF">SAMN05443428_105151</name>
</gene>
<organism evidence="2 3">
    <name type="scientific">Caloramator quimbayensis</name>
    <dbReference type="NCBI Taxonomy" id="1147123"/>
    <lineage>
        <taxon>Bacteria</taxon>
        <taxon>Bacillati</taxon>
        <taxon>Bacillota</taxon>
        <taxon>Clostridia</taxon>
        <taxon>Eubacteriales</taxon>
        <taxon>Clostridiaceae</taxon>
        <taxon>Caloramator</taxon>
    </lineage>
</organism>
<dbReference type="InterPro" id="IPR004013">
    <property type="entry name" value="PHP_dom"/>
</dbReference>
<evidence type="ECO:0000313" key="2">
    <source>
        <dbReference type="EMBL" id="SKA83715.1"/>
    </source>
</evidence>
<dbReference type="SMART" id="SM00481">
    <property type="entry name" value="POLIIIAc"/>
    <property type="match status" value="1"/>
</dbReference>
<dbReference type="InterPro" id="IPR052018">
    <property type="entry name" value="PHP_domain"/>
</dbReference>
<dbReference type="InterPro" id="IPR016195">
    <property type="entry name" value="Pol/histidinol_Pase-like"/>
</dbReference>
<name>A0A1T4X3T5_9CLOT</name>
<dbReference type="Proteomes" id="UP000190105">
    <property type="component" value="Unassembled WGS sequence"/>
</dbReference>
<reference evidence="3" key="1">
    <citation type="submission" date="2017-02" db="EMBL/GenBank/DDBJ databases">
        <authorList>
            <person name="Varghese N."/>
            <person name="Submissions S."/>
        </authorList>
    </citation>
    <scope>NUCLEOTIDE SEQUENCE [LARGE SCALE GENOMIC DNA]</scope>
    <source>
        <strain evidence="3">USBA 833</strain>
    </source>
</reference>
<dbReference type="SUPFAM" id="SSF89550">
    <property type="entry name" value="PHP domain-like"/>
    <property type="match status" value="1"/>
</dbReference>
<dbReference type="GO" id="GO:0035312">
    <property type="term" value="F:5'-3' DNA exonuclease activity"/>
    <property type="evidence" value="ECO:0007669"/>
    <property type="project" value="TreeGrafter"/>
</dbReference>
<dbReference type="EMBL" id="FUYH01000005">
    <property type="protein sequence ID" value="SKA83715.1"/>
    <property type="molecule type" value="Genomic_DNA"/>
</dbReference>
<proteinExistence type="predicted"/>
<dbReference type="RefSeq" id="WP_078695966.1">
    <property type="nucleotide sequence ID" value="NZ_FUYH01000005.1"/>
</dbReference>
<keyword evidence="3" id="KW-1185">Reference proteome</keyword>
<dbReference type="PANTHER" id="PTHR42924">
    <property type="entry name" value="EXONUCLEASE"/>
    <property type="match status" value="1"/>
</dbReference>
<dbReference type="AlphaFoldDB" id="A0A1T4X3T5"/>
<dbReference type="Pfam" id="PF02811">
    <property type="entry name" value="PHP"/>
    <property type="match status" value="1"/>
</dbReference>
<dbReference type="Gene3D" id="3.20.20.140">
    <property type="entry name" value="Metal-dependent hydrolases"/>
    <property type="match status" value="1"/>
</dbReference>
<evidence type="ECO:0000313" key="3">
    <source>
        <dbReference type="Proteomes" id="UP000190105"/>
    </source>
</evidence>
<dbReference type="STRING" id="1147123.SAMN05443428_105151"/>
<accession>A0A1T4X3T5</accession>
<feature type="domain" description="Polymerase/histidinol phosphatase N-terminal" evidence="1">
    <location>
        <begin position="5"/>
        <end position="73"/>
    </location>
</feature>
<evidence type="ECO:0000259" key="1">
    <source>
        <dbReference type="SMART" id="SM00481"/>
    </source>
</evidence>
<dbReference type="GO" id="GO:0004534">
    <property type="term" value="F:5'-3' RNA exonuclease activity"/>
    <property type="evidence" value="ECO:0007669"/>
    <property type="project" value="TreeGrafter"/>
</dbReference>
<protein>
    <recommendedName>
        <fullName evidence="1">Polymerase/histidinol phosphatase N-terminal domain-containing protein</fullName>
    </recommendedName>
</protein>
<dbReference type="CDD" id="cd07432">
    <property type="entry name" value="PHP_HisPPase"/>
    <property type="match status" value="1"/>
</dbReference>
<sequence length="234" mass="26515">MHIYIDFHIHTALSPCGDSDMTPNNIVNMAKLKGLDAIAITDHNSCENAKSCIEAGKTAGILVIPGMEIQTREDVHALCLFRNIESAMTFQDLVYNSLPQLKNRPNVFGEQILFDCRDNVIGINDRLLLTSSNISFNEACNLVKKLNGAFIPAHIDRNSFSVIYNLGFIPDNLPIKTVEYSKYEDLKRLKDSKIIKPDYRFIKSSDAHYLWDILERESFIDVDEFTVSNIIDVL</sequence>
<dbReference type="InterPro" id="IPR003141">
    <property type="entry name" value="Pol/His_phosphatase_N"/>
</dbReference>
<dbReference type="OrthoDB" id="9791620at2"/>